<evidence type="ECO:0000313" key="2">
    <source>
        <dbReference type="EMBL" id="SUX43712.1"/>
    </source>
</evidence>
<dbReference type="EMBL" id="FTMF01000023">
    <property type="protein sequence ID" value="SIR39598.1"/>
    <property type="molecule type" value="Genomic_DNA"/>
</dbReference>
<sequence length="249" mass="28842">MKQIIKLFFFLFLSLLCYGQEIRIINSIDDKPIPYGKIYLENRLLISDSLGKYFFDQRPVGFIIRANGYEDKSIVSLNSNIIKLKPIFNNIERVELGENNFNVSDLLGYKKGKNTIIIDSNKEFAIKIINPFNLCQLEDVKIPFKKSLHKKGYLILDIYEEKNNRIGDKLNSNNYVISLDNLKSGNSVKINEKIIIAGSFYVSVIWVENLYTKSNMFTNKVYLNVKDKSSSGKMFVRKSTYNFMGYKTI</sequence>
<reference evidence="1 3" key="1">
    <citation type="submission" date="2017-01" db="EMBL/GenBank/DDBJ databases">
        <authorList>
            <person name="Varghese N."/>
            <person name="Submissions S."/>
        </authorList>
    </citation>
    <scope>NUCLEOTIDE SEQUENCE [LARGE SCALE GENOMIC DNA]</scope>
    <source>
        <strain evidence="1 3">ATCC 27950</strain>
    </source>
</reference>
<accession>A0A381FCB7</accession>
<keyword evidence="3" id="KW-1185">Reference proteome</keyword>
<dbReference type="OrthoDB" id="914976at2"/>
<dbReference type="EMBL" id="UFVS01000001">
    <property type="protein sequence ID" value="SUX43712.1"/>
    <property type="molecule type" value="Genomic_DNA"/>
</dbReference>
<dbReference type="RefSeq" id="WP_076563098.1">
    <property type="nucleotide sequence ID" value="NZ_CP033929.1"/>
</dbReference>
<dbReference type="Proteomes" id="UP000185725">
    <property type="component" value="Unassembled WGS sequence"/>
</dbReference>
<dbReference type="AlphaFoldDB" id="A0A381FCB7"/>
<name>A0A381FCB7_9FLAO</name>
<dbReference type="GeneID" id="303673600"/>
<organism evidence="2 4">
    <name type="scientific">Chryseobacterium indoltheticum</name>
    <dbReference type="NCBI Taxonomy" id="254"/>
    <lineage>
        <taxon>Bacteria</taxon>
        <taxon>Pseudomonadati</taxon>
        <taxon>Bacteroidota</taxon>
        <taxon>Flavobacteriia</taxon>
        <taxon>Flavobacteriales</taxon>
        <taxon>Weeksellaceae</taxon>
        <taxon>Chryseobacterium group</taxon>
        <taxon>Chryseobacterium</taxon>
    </lineage>
</organism>
<protein>
    <submittedName>
        <fullName evidence="2">Uncharacterized protein</fullName>
    </submittedName>
</protein>
<evidence type="ECO:0000313" key="1">
    <source>
        <dbReference type="EMBL" id="SIR39598.1"/>
    </source>
</evidence>
<evidence type="ECO:0000313" key="3">
    <source>
        <dbReference type="Proteomes" id="UP000185725"/>
    </source>
</evidence>
<dbReference type="Proteomes" id="UP000255231">
    <property type="component" value="Unassembled WGS sequence"/>
</dbReference>
<gene>
    <name evidence="2" type="ORF">NCTC13560_02171</name>
    <name evidence="1" type="ORF">SAMN05421682_1239</name>
</gene>
<proteinExistence type="predicted"/>
<reference evidence="2 4" key="2">
    <citation type="submission" date="2018-06" db="EMBL/GenBank/DDBJ databases">
        <authorList>
            <consortium name="Pathogen Informatics"/>
            <person name="Doyle S."/>
        </authorList>
    </citation>
    <scope>NUCLEOTIDE SEQUENCE [LARGE SCALE GENOMIC DNA]</scope>
    <source>
        <strain evidence="2 4">NCTC13560</strain>
    </source>
</reference>
<dbReference type="KEGG" id="cil:EG358_07800"/>
<evidence type="ECO:0000313" key="4">
    <source>
        <dbReference type="Proteomes" id="UP000255231"/>
    </source>
</evidence>